<comment type="similarity">
    <text evidence="2">Belongs to the GtrA family.</text>
</comment>
<feature type="transmembrane region" description="Helical" evidence="6">
    <location>
        <begin position="12"/>
        <end position="34"/>
    </location>
</feature>
<dbReference type="EMBL" id="BMNA01000023">
    <property type="protein sequence ID" value="GGM19232.1"/>
    <property type="molecule type" value="Genomic_DNA"/>
</dbReference>
<sequence length="152" mass="16574">MRSVPRRLAAELGAFGVVGAVNTVLDIVLFNLLLFGPLPWAWAAKACSTTVSAVSSYLMNRHWTWRHRSRRGLRRELSLFLVMSAVALGISEACLLVSHDLLGWRSPAADNISANVVGLAAATAFRFWSFRTFVFRAHPAPAVPVAVGTADR</sequence>
<comment type="subcellular location">
    <subcellularLocation>
        <location evidence="1">Membrane</location>
        <topology evidence="1">Multi-pass membrane protein</topology>
    </subcellularLocation>
</comment>
<organism evidence="8 9">
    <name type="scientific">Nakamurella endophytica</name>
    <dbReference type="NCBI Taxonomy" id="1748367"/>
    <lineage>
        <taxon>Bacteria</taxon>
        <taxon>Bacillati</taxon>
        <taxon>Actinomycetota</taxon>
        <taxon>Actinomycetes</taxon>
        <taxon>Nakamurellales</taxon>
        <taxon>Nakamurellaceae</taxon>
        <taxon>Nakamurella</taxon>
    </lineage>
</organism>
<evidence type="ECO:0000313" key="8">
    <source>
        <dbReference type="EMBL" id="GGM19232.1"/>
    </source>
</evidence>
<dbReference type="AlphaFoldDB" id="A0A917WPF7"/>
<dbReference type="InterPro" id="IPR007267">
    <property type="entry name" value="GtrA_DPMS_TM"/>
</dbReference>
<proteinExistence type="inferred from homology"/>
<dbReference type="Pfam" id="PF04138">
    <property type="entry name" value="GtrA_DPMS_TM"/>
    <property type="match status" value="1"/>
</dbReference>
<comment type="caution">
    <text evidence="8">The sequence shown here is derived from an EMBL/GenBank/DDBJ whole genome shotgun (WGS) entry which is preliminary data.</text>
</comment>
<gene>
    <name evidence="8" type="ORF">GCM10011594_44080</name>
</gene>
<accession>A0A917WPF7</accession>
<keyword evidence="3 6" id="KW-0812">Transmembrane</keyword>
<evidence type="ECO:0000256" key="6">
    <source>
        <dbReference type="SAM" id="Phobius"/>
    </source>
</evidence>
<evidence type="ECO:0000256" key="3">
    <source>
        <dbReference type="ARBA" id="ARBA00022692"/>
    </source>
</evidence>
<keyword evidence="9" id="KW-1185">Reference proteome</keyword>
<dbReference type="InterPro" id="IPR051401">
    <property type="entry name" value="GtrA_CellWall_Glycosyl"/>
</dbReference>
<evidence type="ECO:0000256" key="4">
    <source>
        <dbReference type="ARBA" id="ARBA00022989"/>
    </source>
</evidence>
<dbReference type="GO" id="GO:0000271">
    <property type="term" value="P:polysaccharide biosynthetic process"/>
    <property type="evidence" value="ECO:0007669"/>
    <property type="project" value="InterPro"/>
</dbReference>
<protein>
    <recommendedName>
        <fullName evidence="7">GtrA/DPMS transmembrane domain-containing protein</fullName>
    </recommendedName>
</protein>
<evidence type="ECO:0000313" key="9">
    <source>
        <dbReference type="Proteomes" id="UP000655208"/>
    </source>
</evidence>
<dbReference type="Proteomes" id="UP000655208">
    <property type="component" value="Unassembled WGS sequence"/>
</dbReference>
<dbReference type="GO" id="GO:0005886">
    <property type="term" value="C:plasma membrane"/>
    <property type="evidence" value="ECO:0007669"/>
    <property type="project" value="TreeGrafter"/>
</dbReference>
<feature type="transmembrane region" description="Helical" evidence="6">
    <location>
        <begin position="111"/>
        <end position="128"/>
    </location>
</feature>
<dbReference type="PANTHER" id="PTHR38459:SF1">
    <property type="entry name" value="PROPHAGE BACTOPRENOL-LINKED GLUCOSE TRANSLOCASE HOMOLOG"/>
    <property type="match status" value="1"/>
</dbReference>
<reference evidence="8" key="2">
    <citation type="submission" date="2020-09" db="EMBL/GenBank/DDBJ databases">
        <authorList>
            <person name="Sun Q."/>
            <person name="Zhou Y."/>
        </authorList>
    </citation>
    <scope>NUCLEOTIDE SEQUENCE</scope>
    <source>
        <strain evidence="8">CGMCC 4.7308</strain>
    </source>
</reference>
<evidence type="ECO:0000256" key="1">
    <source>
        <dbReference type="ARBA" id="ARBA00004141"/>
    </source>
</evidence>
<reference evidence="8" key="1">
    <citation type="journal article" date="2014" name="Int. J. Syst. Evol. Microbiol.">
        <title>Complete genome sequence of Corynebacterium casei LMG S-19264T (=DSM 44701T), isolated from a smear-ripened cheese.</title>
        <authorList>
            <consortium name="US DOE Joint Genome Institute (JGI-PGF)"/>
            <person name="Walter F."/>
            <person name="Albersmeier A."/>
            <person name="Kalinowski J."/>
            <person name="Ruckert C."/>
        </authorList>
    </citation>
    <scope>NUCLEOTIDE SEQUENCE</scope>
    <source>
        <strain evidence="8">CGMCC 4.7308</strain>
    </source>
</reference>
<feature type="transmembrane region" description="Helical" evidence="6">
    <location>
        <begin position="79"/>
        <end position="99"/>
    </location>
</feature>
<dbReference type="PANTHER" id="PTHR38459">
    <property type="entry name" value="PROPHAGE BACTOPRENOL-LINKED GLUCOSE TRANSLOCASE HOMOLOG"/>
    <property type="match status" value="1"/>
</dbReference>
<keyword evidence="5 6" id="KW-0472">Membrane</keyword>
<evidence type="ECO:0000259" key="7">
    <source>
        <dbReference type="Pfam" id="PF04138"/>
    </source>
</evidence>
<evidence type="ECO:0000256" key="5">
    <source>
        <dbReference type="ARBA" id="ARBA00023136"/>
    </source>
</evidence>
<feature type="domain" description="GtrA/DPMS transmembrane" evidence="7">
    <location>
        <begin position="15"/>
        <end position="135"/>
    </location>
</feature>
<evidence type="ECO:0000256" key="2">
    <source>
        <dbReference type="ARBA" id="ARBA00009399"/>
    </source>
</evidence>
<name>A0A917WPF7_9ACTN</name>
<feature type="transmembrane region" description="Helical" evidence="6">
    <location>
        <begin position="40"/>
        <end position="58"/>
    </location>
</feature>
<keyword evidence="4 6" id="KW-1133">Transmembrane helix</keyword>